<sequence>MRSLIDLFNHPSTPSRNFLVAVEQMGLPTFEASDLEQGGKSSRIVNCVLALKSYNEWKQTGGNGTWKFGGNLKASTPNKQLIRKNSDPFTNSVSRSIDNSKMV</sequence>
<dbReference type="EMBL" id="BKCJ010509339">
    <property type="protein sequence ID" value="GFA89530.1"/>
    <property type="molecule type" value="Genomic_DNA"/>
</dbReference>
<accession>A0A699KDN5</accession>
<dbReference type="Gene3D" id="1.10.418.10">
    <property type="entry name" value="Calponin-like domain"/>
    <property type="match status" value="1"/>
</dbReference>
<feature type="region of interest" description="Disordered" evidence="1">
    <location>
        <begin position="82"/>
        <end position="103"/>
    </location>
</feature>
<evidence type="ECO:0000313" key="2">
    <source>
        <dbReference type="EMBL" id="GFA89530.1"/>
    </source>
</evidence>
<feature type="non-terminal residue" evidence="2">
    <location>
        <position position="103"/>
    </location>
</feature>
<dbReference type="SUPFAM" id="SSF47576">
    <property type="entry name" value="Calponin-homology domain, CH-domain"/>
    <property type="match status" value="1"/>
</dbReference>
<comment type="caution">
    <text evidence="2">The sequence shown here is derived from an EMBL/GenBank/DDBJ whole genome shotgun (WGS) entry which is preliminary data.</text>
</comment>
<evidence type="ECO:0000256" key="1">
    <source>
        <dbReference type="SAM" id="MobiDB-lite"/>
    </source>
</evidence>
<dbReference type="InterPro" id="IPR036872">
    <property type="entry name" value="CH_dom_sf"/>
</dbReference>
<protein>
    <submittedName>
        <fullName evidence="2">Kinesin-like protein KIN-14I</fullName>
    </submittedName>
</protein>
<gene>
    <name evidence="2" type="ORF">Tci_661502</name>
</gene>
<reference evidence="2" key="1">
    <citation type="journal article" date="2019" name="Sci. Rep.">
        <title>Draft genome of Tanacetum cinerariifolium, the natural source of mosquito coil.</title>
        <authorList>
            <person name="Yamashiro T."/>
            <person name="Shiraishi A."/>
            <person name="Satake H."/>
            <person name="Nakayama K."/>
        </authorList>
    </citation>
    <scope>NUCLEOTIDE SEQUENCE</scope>
</reference>
<feature type="compositionally biased region" description="Polar residues" evidence="1">
    <location>
        <begin position="87"/>
        <end position="103"/>
    </location>
</feature>
<proteinExistence type="predicted"/>
<organism evidence="2">
    <name type="scientific">Tanacetum cinerariifolium</name>
    <name type="common">Dalmatian daisy</name>
    <name type="synonym">Chrysanthemum cinerariifolium</name>
    <dbReference type="NCBI Taxonomy" id="118510"/>
    <lineage>
        <taxon>Eukaryota</taxon>
        <taxon>Viridiplantae</taxon>
        <taxon>Streptophyta</taxon>
        <taxon>Embryophyta</taxon>
        <taxon>Tracheophyta</taxon>
        <taxon>Spermatophyta</taxon>
        <taxon>Magnoliopsida</taxon>
        <taxon>eudicotyledons</taxon>
        <taxon>Gunneridae</taxon>
        <taxon>Pentapetalae</taxon>
        <taxon>asterids</taxon>
        <taxon>campanulids</taxon>
        <taxon>Asterales</taxon>
        <taxon>Asteraceae</taxon>
        <taxon>Asteroideae</taxon>
        <taxon>Anthemideae</taxon>
        <taxon>Anthemidinae</taxon>
        <taxon>Tanacetum</taxon>
    </lineage>
</organism>
<dbReference type="AlphaFoldDB" id="A0A699KDN5"/>
<name>A0A699KDN5_TANCI</name>